<keyword evidence="2" id="KW-1185">Reference proteome</keyword>
<evidence type="ECO:0000313" key="2">
    <source>
        <dbReference type="Proteomes" id="UP000822476"/>
    </source>
</evidence>
<gene>
    <name evidence="1" type="ORF">EG68_11937</name>
</gene>
<protein>
    <submittedName>
        <fullName evidence="1">Uncharacterized protein</fullName>
    </submittedName>
</protein>
<name>A0A8S9YDR2_9TREM</name>
<proteinExistence type="predicted"/>
<comment type="caution">
    <text evidence="1">The sequence shown here is derived from an EMBL/GenBank/DDBJ whole genome shotgun (WGS) entry which is preliminary data.</text>
</comment>
<accession>A0A8S9YDR2</accession>
<dbReference type="OrthoDB" id="10318050at2759"/>
<dbReference type="EMBL" id="JTDE01009510">
    <property type="protein sequence ID" value="KAF7234462.1"/>
    <property type="molecule type" value="Genomic_DNA"/>
</dbReference>
<organism evidence="1 2">
    <name type="scientific">Paragonimus skrjabini miyazakii</name>
    <dbReference type="NCBI Taxonomy" id="59628"/>
    <lineage>
        <taxon>Eukaryota</taxon>
        <taxon>Metazoa</taxon>
        <taxon>Spiralia</taxon>
        <taxon>Lophotrochozoa</taxon>
        <taxon>Platyhelminthes</taxon>
        <taxon>Trematoda</taxon>
        <taxon>Digenea</taxon>
        <taxon>Plagiorchiida</taxon>
        <taxon>Troglotremata</taxon>
        <taxon>Troglotrematidae</taxon>
        <taxon>Paragonimus</taxon>
    </lineage>
</organism>
<dbReference type="Proteomes" id="UP000822476">
    <property type="component" value="Unassembled WGS sequence"/>
</dbReference>
<evidence type="ECO:0000313" key="1">
    <source>
        <dbReference type="EMBL" id="KAF7234462.1"/>
    </source>
</evidence>
<dbReference type="AlphaFoldDB" id="A0A8S9YDR2"/>
<sequence>MISPSARLLLRRCMRETVGPQLVIEMSYAGGRKKIAFKDSTLRRAIEESILSQGMCPETRRDEVNKWMKCWFYNARDRGGRYRLRKQKTTIESTESQTEG</sequence>
<reference evidence="1" key="1">
    <citation type="submission" date="2019-07" db="EMBL/GenBank/DDBJ databases">
        <title>Annotation for the trematode Paragonimus miyazaki's.</title>
        <authorList>
            <person name="Choi Y.-J."/>
        </authorList>
    </citation>
    <scope>NUCLEOTIDE SEQUENCE</scope>
    <source>
        <strain evidence="1">Japan</strain>
    </source>
</reference>